<feature type="compositionally biased region" description="Polar residues" evidence="1">
    <location>
        <begin position="1"/>
        <end position="16"/>
    </location>
</feature>
<feature type="compositionally biased region" description="Basic and acidic residues" evidence="1">
    <location>
        <begin position="27"/>
        <end position="36"/>
    </location>
</feature>
<protein>
    <submittedName>
        <fullName evidence="2">Uncharacterized protein</fullName>
    </submittedName>
</protein>
<feature type="region of interest" description="Disordered" evidence="1">
    <location>
        <begin position="108"/>
        <end position="132"/>
    </location>
</feature>
<keyword evidence="3" id="KW-1185">Reference proteome</keyword>
<reference evidence="2" key="1">
    <citation type="journal article" date="2019" name="bioRxiv">
        <title>The Genome of the Zebra Mussel, Dreissena polymorpha: A Resource for Invasive Species Research.</title>
        <authorList>
            <person name="McCartney M.A."/>
            <person name="Auch B."/>
            <person name="Kono T."/>
            <person name="Mallez S."/>
            <person name="Zhang Y."/>
            <person name="Obille A."/>
            <person name="Becker A."/>
            <person name="Abrahante J.E."/>
            <person name="Garbe J."/>
            <person name="Badalamenti J.P."/>
            <person name="Herman A."/>
            <person name="Mangelson H."/>
            <person name="Liachko I."/>
            <person name="Sullivan S."/>
            <person name="Sone E.D."/>
            <person name="Koren S."/>
            <person name="Silverstein K.A.T."/>
            <person name="Beckman K.B."/>
            <person name="Gohl D.M."/>
        </authorList>
    </citation>
    <scope>NUCLEOTIDE SEQUENCE</scope>
    <source>
        <strain evidence="2">Duluth1</strain>
        <tissue evidence="2">Whole animal</tissue>
    </source>
</reference>
<dbReference type="AlphaFoldDB" id="A0A9D4BJK8"/>
<accession>A0A9D4BJK8</accession>
<evidence type="ECO:0000313" key="3">
    <source>
        <dbReference type="Proteomes" id="UP000828390"/>
    </source>
</evidence>
<evidence type="ECO:0000313" key="2">
    <source>
        <dbReference type="EMBL" id="KAH3695753.1"/>
    </source>
</evidence>
<reference evidence="2" key="2">
    <citation type="submission" date="2020-11" db="EMBL/GenBank/DDBJ databases">
        <authorList>
            <person name="McCartney M.A."/>
            <person name="Auch B."/>
            <person name="Kono T."/>
            <person name="Mallez S."/>
            <person name="Becker A."/>
            <person name="Gohl D.M."/>
            <person name="Silverstein K.A.T."/>
            <person name="Koren S."/>
            <person name="Bechman K.B."/>
            <person name="Herman A."/>
            <person name="Abrahante J.E."/>
            <person name="Garbe J."/>
        </authorList>
    </citation>
    <scope>NUCLEOTIDE SEQUENCE</scope>
    <source>
        <strain evidence="2">Duluth1</strain>
        <tissue evidence="2">Whole animal</tissue>
    </source>
</reference>
<dbReference type="EMBL" id="JAIWYP010000016">
    <property type="protein sequence ID" value="KAH3695753.1"/>
    <property type="molecule type" value="Genomic_DNA"/>
</dbReference>
<evidence type="ECO:0000256" key="1">
    <source>
        <dbReference type="SAM" id="MobiDB-lite"/>
    </source>
</evidence>
<comment type="caution">
    <text evidence="2">The sequence shown here is derived from an EMBL/GenBank/DDBJ whole genome shotgun (WGS) entry which is preliminary data.</text>
</comment>
<organism evidence="2 3">
    <name type="scientific">Dreissena polymorpha</name>
    <name type="common">Zebra mussel</name>
    <name type="synonym">Mytilus polymorpha</name>
    <dbReference type="NCBI Taxonomy" id="45954"/>
    <lineage>
        <taxon>Eukaryota</taxon>
        <taxon>Metazoa</taxon>
        <taxon>Spiralia</taxon>
        <taxon>Lophotrochozoa</taxon>
        <taxon>Mollusca</taxon>
        <taxon>Bivalvia</taxon>
        <taxon>Autobranchia</taxon>
        <taxon>Heteroconchia</taxon>
        <taxon>Euheterodonta</taxon>
        <taxon>Imparidentia</taxon>
        <taxon>Neoheterodontei</taxon>
        <taxon>Myida</taxon>
        <taxon>Dreissenoidea</taxon>
        <taxon>Dreissenidae</taxon>
        <taxon>Dreissena</taxon>
    </lineage>
</organism>
<sequence>MSPTASFHLSGSSCVSSKPVASDDPVSDAKDYDSSQNEVLREILKTIEKNTTELPLRSSSKSKNSTVLSQLIAQLDTLGDNFGRATCNAHSAPDDLLHAGFTCERSKVRAPDWRKKQEELLTNLSRHEDAVR</sequence>
<dbReference type="Proteomes" id="UP000828390">
    <property type="component" value="Unassembled WGS sequence"/>
</dbReference>
<feature type="region of interest" description="Disordered" evidence="1">
    <location>
        <begin position="1"/>
        <end position="36"/>
    </location>
</feature>
<gene>
    <name evidence="2" type="ORF">DPMN_083211</name>
</gene>
<proteinExistence type="predicted"/>
<name>A0A9D4BJK8_DREPO</name>